<dbReference type="EMBL" id="BGPR01000107">
    <property type="protein sequence ID" value="GBL94982.1"/>
    <property type="molecule type" value="Genomic_DNA"/>
</dbReference>
<dbReference type="Proteomes" id="UP000499080">
    <property type="component" value="Unassembled WGS sequence"/>
</dbReference>
<gene>
    <name evidence="1" type="ORF">AVEN_187492_1</name>
</gene>
<organism evidence="1 2">
    <name type="scientific">Araneus ventricosus</name>
    <name type="common">Orbweaver spider</name>
    <name type="synonym">Epeira ventricosa</name>
    <dbReference type="NCBI Taxonomy" id="182803"/>
    <lineage>
        <taxon>Eukaryota</taxon>
        <taxon>Metazoa</taxon>
        <taxon>Ecdysozoa</taxon>
        <taxon>Arthropoda</taxon>
        <taxon>Chelicerata</taxon>
        <taxon>Arachnida</taxon>
        <taxon>Araneae</taxon>
        <taxon>Araneomorphae</taxon>
        <taxon>Entelegynae</taxon>
        <taxon>Araneoidea</taxon>
        <taxon>Araneidae</taxon>
        <taxon>Araneus</taxon>
    </lineage>
</organism>
<dbReference type="AlphaFoldDB" id="A0A4Y2BRZ5"/>
<name>A0A4Y2BRZ5_ARAVE</name>
<accession>A0A4Y2BRZ5</accession>
<proteinExistence type="predicted"/>
<keyword evidence="2" id="KW-1185">Reference proteome</keyword>
<reference evidence="1 2" key="1">
    <citation type="journal article" date="2019" name="Sci. Rep.">
        <title>Orb-weaving spider Araneus ventricosus genome elucidates the spidroin gene catalogue.</title>
        <authorList>
            <person name="Kono N."/>
            <person name="Nakamura H."/>
            <person name="Ohtoshi R."/>
            <person name="Moran D.A.P."/>
            <person name="Shinohara A."/>
            <person name="Yoshida Y."/>
            <person name="Fujiwara M."/>
            <person name="Mori M."/>
            <person name="Tomita M."/>
            <person name="Arakawa K."/>
        </authorList>
    </citation>
    <scope>NUCLEOTIDE SEQUENCE [LARGE SCALE GENOMIC DNA]</scope>
</reference>
<sequence>MDLKPLLRYVKVDSASSFYQQVLCQGGIGIKFYQQVLCRGGPDVKFYRHVLCRGGLDVSFLPASSMSSSPEISANDLREKKSGDCRETISLHETASGHVSQSRERISCDWSEMKRDIVPMFNLLMLEQEVALPSRQEDLGLNEKVQT</sequence>
<comment type="caution">
    <text evidence="1">The sequence shown here is derived from an EMBL/GenBank/DDBJ whole genome shotgun (WGS) entry which is preliminary data.</text>
</comment>
<evidence type="ECO:0000313" key="2">
    <source>
        <dbReference type="Proteomes" id="UP000499080"/>
    </source>
</evidence>
<evidence type="ECO:0000313" key="1">
    <source>
        <dbReference type="EMBL" id="GBL94982.1"/>
    </source>
</evidence>
<protein>
    <submittedName>
        <fullName evidence="1">Uncharacterized protein</fullName>
    </submittedName>
</protein>